<feature type="region of interest" description="Disordered" evidence="1">
    <location>
        <begin position="1"/>
        <end position="22"/>
    </location>
</feature>
<dbReference type="AlphaFoldDB" id="A0A8J5S657"/>
<keyword evidence="2" id="KW-0812">Transmembrane</keyword>
<proteinExistence type="predicted"/>
<name>A0A8J5S657_ZIZPA</name>
<evidence type="ECO:0000313" key="3">
    <source>
        <dbReference type="EMBL" id="KAG8050721.1"/>
    </source>
</evidence>
<keyword evidence="4" id="KW-1185">Reference proteome</keyword>
<evidence type="ECO:0000313" key="4">
    <source>
        <dbReference type="Proteomes" id="UP000729402"/>
    </source>
</evidence>
<evidence type="ECO:0000256" key="2">
    <source>
        <dbReference type="SAM" id="Phobius"/>
    </source>
</evidence>
<dbReference type="PANTHER" id="PTHR35475:SF2">
    <property type="entry name" value="OS01G0184700 PROTEIN"/>
    <property type="match status" value="1"/>
</dbReference>
<feature type="compositionally biased region" description="Low complexity" evidence="1">
    <location>
        <begin position="1"/>
        <end position="13"/>
    </location>
</feature>
<keyword evidence="2" id="KW-1133">Transmembrane helix</keyword>
<organism evidence="3 4">
    <name type="scientific">Zizania palustris</name>
    <name type="common">Northern wild rice</name>
    <dbReference type="NCBI Taxonomy" id="103762"/>
    <lineage>
        <taxon>Eukaryota</taxon>
        <taxon>Viridiplantae</taxon>
        <taxon>Streptophyta</taxon>
        <taxon>Embryophyta</taxon>
        <taxon>Tracheophyta</taxon>
        <taxon>Spermatophyta</taxon>
        <taxon>Magnoliopsida</taxon>
        <taxon>Liliopsida</taxon>
        <taxon>Poales</taxon>
        <taxon>Poaceae</taxon>
        <taxon>BOP clade</taxon>
        <taxon>Oryzoideae</taxon>
        <taxon>Oryzeae</taxon>
        <taxon>Zizaniinae</taxon>
        <taxon>Zizania</taxon>
    </lineage>
</organism>
<reference evidence="3" key="1">
    <citation type="journal article" date="2021" name="bioRxiv">
        <title>Whole Genome Assembly and Annotation of Northern Wild Rice, Zizania palustris L., Supports a Whole Genome Duplication in the Zizania Genus.</title>
        <authorList>
            <person name="Haas M."/>
            <person name="Kono T."/>
            <person name="Macchietto M."/>
            <person name="Millas R."/>
            <person name="McGilp L."/>
            <person name="Shao M."/>
            <person name="Duquette J."/>
            <person name="Hirsch C.N."/>
            <person name="Kimball J."/>
        </authorList>
    </citation>
    <scope>NUCLEOTIDE SEQUENCE</scope>
    <source>
        <tissue evidence="3">Fresh leaf tissue</tissue>
    </source>
</reference>
<protein>
    <submittedName>
        <fullName evidence="3">Uncharacterized protein</fullName>
    </submittedName>
</protein>
<gene>
    <name evidence="3" type="ORF">GUJ93_ZPchr0009g318</name>
</gene>
<keyword evidence="2" id="KW-0472">Membrane</keyword>
<dbReference type="Proteomes" id="UP000729402">
    <property type="component" value="Unassembled WGS sequence"/>
</dbReference>
<accession>A0A8J5S657</accession>
<comment type="caution">
    <text evidence="3">The sequence shown here is derived from an EMBL/GenBank/DDBJ whole genome shotgun (WGS) entry which is preliminary data.</text>
</comment>
<feature type="transmembrane region" description="Helical" evidence="2">
    <location>
        <begin position="57"/>
        <end position="77"/>
    </location>
</feature>
<dbReference type="PANTHER" id="PTHR35475">
    <property type="entry name" value="WD REPEAT PROTEIN"/>
    <property type="match status" value="1"/>
</dbReference>
<evidence type="ECO:0000256" key="1">
    <source>
        <dbReference type="SAM" id="MobiDB-lite"/>
    </source>
</evidence>
<sequence length="104" mass="11083">MGQSIGSGQSSPSKLRTPGGAFRSGSTIGGYSALPFHDGIVVALDGDPKESWMKPTFLIVAGLLVPAMMMAMVLNLNRVLEPLRSSRVANTIIISRVRMRPRAS</sequence>
<reference evidence="3" key="2">
    <citation type="submission" date="2021-02" db="EMBL/GenBank/DDBJ databases">
        <authorList>
            <person name="Kimball J.A."/>
            <person name="Haas M.W."/>
            <person name="Macchietto M."/>
            <person name="Kono T."/>
            <person name="Duquette J."/>
            <person name="Shao M."/>
        </authorList>
    </citation>
    <scope>NUCLEOTIDE SEQUENCE</scope>
    <source>
        <tissue evidence="3">Fresh leaf tissue</tissue>
    </source>
</reference>
<dbReference type="EMBL" id="JAAALK010000289">
    <property type="protein sequence ID" value="KAG8050721.1"/>
    <property type="molecule type" value="Genomic_DNA"/>
</dbReference>